<dbReference type="AlphaFoldDB" id="B3T4H4"/>
<feature type="compositionally biased region" description="Basic and acidic residues" evidence="1">
    <location>
        <begin position="27"/>
        <end position="37"/>
    </location>
</feature>
<name>B3T4H4_9ZZZZ</name>
<feature type="compositionally biased region" description="Acidic residues" evidence="1">
    <location>
        <begin position="40"/>
        <end position="73"/>
    </location>
</feature>
<keyword evidence="2" id="KW-1133">Transmembrane helix</keyword>
<protein>
    <submittedName>
        <fullName evidence="3">Uncharacterized protein</fullName>
    </submittedName>
</protein>
<reference evidence="3" key="1">
    <citation type="journal article" date="2008" name="ISME J.">
        <title>Genomic patterns of recombination, clonal divergence and environment in marine microbial populations.</title>
        <authorList>
            <person name="Konstantinidis K.T."/>
            <person name="Delong E.F."/>
        </authorList>
    </citation>
    <scope>NUCLEOTIDE SEQUENCE</scope>
</reference>
<sequence>MYQSHHCYKHKGHKHEAETASPPTDEDSTHEQQRGGEDLWWTEENEGVDEPPDLSIEESTDGPSEDDSSEEGEQPGPCRFFDHCNNMVDSPELQTCAECSNVTFSHGVLGFVISAIFSIFVAFTWWDSGDFDARYFWFYLVGLAPYPLGQWRLDLTDPASAKIERFVWGFFAATVLPLIIGVVLIVLFVIIVILMILFYVEFRL</sequence>
<keyword evidence="2" id="KW-0472">Membrane</keyword>
<gene>
    <name evidence="3" type="ORF">ALOHA_HF4000ANIW137G21ctg1g11</name>
</gene>
<proteinExistence type="predicted"/>
<keyword evidence="2" id="KW-0812">Transmembrane</keyword>
<feature type="transmembrane region" description="Helical" evidence="2">
    <location>
        <begin position="169"/>
        <end position="200"/>
    </location>
</feature>
<evidence type="ECO:0000256" key="1">
    <source>
        <dbReference type="SAM" id="MobiDB-lite"/>
    </source>
</evidence>
<accession>B3T4H4</accession>
<feature type="region of interest" description="Disordered" evidence="1">
    <location>
        <begin position="1"/>
        <end position="76"/>
    </location>
</feature>
<feature type="transmembrane region" description="Helical" evidence="2">
    <location>
        <begin position="133"/>
        <end position="149"/>
    </location>
</feature>
<evidence type="ECO:0000313" key="3">
    <source>
        <dbReference type="EMBL" id="ABZ07483.1"/>
    </source>
</evidence>
<dbReference type="EMBL" id="EU016601">
    <property type="protein sequence ID" value="ABZ07483.1"/>
    <property type="molecule type" value="Genomic_DNA"/>
</dbReference>
<feature type="transmembrane region" description="Helical" evidence="2">
    <location>
        <begin position="104"/>
        <end position="126"/>
    </location>
</feature>
<feature type="compositionally biased region" description="Basic residues" evidence="1">
    <location>
        <begin position="1"/>
        <end position="14"/>
    </location>
</feature>
<evidence type="ECO:0000256" key="2">
    <source>
        <dbReference type="SAM" id="Phobius"/>
    </source>
</evidence>
<organism evidence="3">
    <name type="scientific">uncultured marine microorganism HF4000_ANIW137G21</name>
    <dbReference type="NCBI Taxonomy" id="455530"/>
    <lineage>
        <taxon>unclassified sequences</taxon>
        <taxon>environmental samples</taxon>
    </lineage>
</organism>